<protein>
    <recommendedName>
        <fullName evidence="3">Secreted protein</fullName>
    </recommendedName>
</protein>
<dbReference type="AlphaFoldDB" id="A0AAV4TS58"/>
<keyword evidence="2" id="KW-1185">Reference proteome</keyword>
<accession>A0AAV4TS58</accession>
<dbReference type="EMBL" id="BPLR01011496">
    <property type="protein sequence ID" value="GIY46908.1"/>
    <property type="molecule type" value="Genomic_DNA"/>
</dbReference>
<name>A0AAV4TS58_CAEEX</name>
<comment type="caution">
    <text evidence="1">The sequence shown here is derived from an EMBL/GenBank/DDBJ whole genome shotgun (WGS) entry which is preliminary data.</text>
</comment>
<sequence length="83" mass="9300">MLSFLLSFASSARRFQNAEGGGLESQIWGLFPHFPLLGKIYLSVNLPHVATFEVLLDFRTSRYSEGYEFRVRGTPSPFGISIA</sequence>
<evidence type="ECO:0000313" key="1">
    <source>
        <dbReference type="EMBL" id="GIY46908.1"/>
    </source>
</evidence>
<dbReference type="Proteomes" id="UP001054945">
    <property type="component" value="Unassembled WGS sequence"/>
</dbReference>
<organism evidence="1 2">
    <name type="scientific">Caerostris extrusa</name>
    <name type="common">Bark spider</name>
    <name type="synonym">Caerostris bankana</name>
    <dbReference type="NCBI Taxonomy" id="172846"/>
    <lineage>
        <taxon>Eukaryota</taxon>
        <taxon>Metazoa</taxon>
        <taxon>Ecdysozoa</taxon>
        <taxon>Arthropoda</taxon>
        <taxon>Chelicerata</taxon>
        <taxon>Arachnida</taxon>
        <taxon>Araneae</taxon>
        <taxon>Araneomorphae</taxon>
        <taxon>Entelegynae</taxon>
        <taxon>Araneoidea</taxon>
        <taxon>Araneidae</taxon>
        <taxon>Caerostris</taxon>
    </lineage>
</organism>
<reference evidence="1 2" key="1">
    <citation type="submission" date="2021-06" db="EMBL/GenBank/DDBJ databases">
        <title>Caerostris extrusa draft genome.</title>
        <authorList>
            <person name="Kono N."/>
            <person name="Arakawa K."/>
        </authorList>
    </citation>
    <scope>NUCLEOTIDE SEQUENCE [LARGE SCALE GENOMIC DNA]</scope>
</reference>
<evidence type="ECO:0000313" key="2">
    <source>
        <dbReference type="Proteomes" id="UP001054945"/>
    </source>
</evidence>
<gene>
    <name evidence="1" type="ORF">CEXT_770631</name>
</gene>
<proteinExistence type="predicted"/>
<evidence type="ECO:0008006" key="3">
    <source>
        <dbReference type="Google" id="ProtNLM"/>
    </source>
</evidence>